<dbReference type="CDD" id="cd05233">
    <property type="entry name" value="SDR_c"/>
    <property type="match status" value="1"/>
</dbReference>
<keyword evidence="4" id="KW-1185">Reference proteome</keyword>
<gene>
    <name evidence="2" type="ORF">LITE_LOCUS42715</name>
    <name evidence="3" type="ORF">LITE_LOCUS51875</name>
</gene>
<dbReference type="AlphaFoldDB" id="A0AAV0S797"/>
<organism evidence="3 4">
    <name type="scientific">Linum tenue</name>
    <dbReference type="NCBI Taxonomy" id="586396"/>
    <lineage>
        <taxon>Eukaryota</taxon>
        <taxon>Viridiplantae</taxon>
        <taxon>Streptophyta</taxon>
        <taxon>Embryophyta</taxon>
        <taxon>Tracheophyta</taxon>
        <taxon>Spermatophyta</taxon>
        <taxon>Magnoliopsida</taxon>
        <taxon>eudicotyledons</taxon>
        <taxon>Gunneridae</taxon>
        <taxon>Pentapetalae</taxon>
        <taxon>rosids</taxon>
        <taxon>fabids</taxon>
        <taxon>Malpighiales</taxon>
        <taxon>Linaceae</taxon>
        <taxon>Linum</taxon>
    </lineage>
</organism>
<dbReference type="EMBL" id="CAMGYJ010000011">
    <property type="protein sequence ID" value="CAI0629104.1"/>
    <property type="molecule type" value="Genomic_DNA"/>
</dbReference>
<name>A0AAV0S797_9ROSI</name>
<evidence type="ECO:0000313" key="3">
    <source>
        <dbReference type="EMBL" id="CAI0629104.1"/>
    </source>
</evidence>
<evidence type="ECO:0000313" key="2">
    <source>
        <dbReference type="EMBL" id="CAI0543065.1"/>
    </source>
</evidence>
<reference evidence="3" key="1">
    <citation type="submission" date="2022-08" db="EMBL/GenBank/DDBJ databases">
        <authorList>
            <person name="Gutierrez-Valencia J."/>
        </authorList>
    </citation>
    <scope>NUCLEOTIDE SEQUENCE</scope>
</reference>
<dbReference type="Proteomes" id="UP001154282">
    <property type="component" value="Unassembled WGS sequence"/>
</dbReference>
<proteinExistence type="inferred from homology"/>
<sequence>MASKVMTAVTADSQLEPWCDLRGKVVLVTGASSGLGREFALDLARAGCRVVAAARRVDRLQSLCDEINVQTIASDGLHRRAVAVEMDVSTDGGAIDAAVQRAWEAFGRVDALINNAGVRGSIKNPLEYSEEEWNHEVKTNTTGTWLVSKSVGKRMRDAGVGGCIINIASIAGHPRGQVAVGNVGYITSKAGVNALTAVAMARELGVYRIRVNSISPGIFQSEITKGLMQKDWLKQAGKRTLPLQTYGTVDPALTSIIRYLIHDSSQYVTGNMFLVDAGATIPGVPIFSSL</sequence>
<dbReference type="PRINTS" id="PR00081">
    <property type="entry name" value="GDHRDH"/>
</dbReference>
<comment type="similarity">
    <text evidence="1">Belongs to the short-chain dehydrogenases/reductases (SDR) family.</text>
</comment>
<dbReference type="InterPro" id="IPR036291">
    <property type="entry name" value="NAD(P)-bd_dom_sf"/>
</dbReference>
<dbReference type="SUPFAM" id="SSF51735">
    <property type="entry name" value="NAD(P)-binding Rossmann-fold domains"/>
    <property type="match status" value="1"/>
</dbReference>
<accession>A0AAV0S797</accession>
<dbReference type="Pfam" id="PF00106">
    <property type="entry name" value="adh_short"/>
    <property type="match status" value="1"/>
</dbReference>
<evidence type="ECO:0000256" key="1">
    <source>
        <dbReference type="RuleBase" id="RU000363"/>
    </source>
</evidence>
<dbReference type="PANTHER" id="PTHR44375">
    <property type="entry name" value="BETA-KETOACYL-ACP REDUCTASE-LIKE PROTEIN-RELATED"/>
    <property type="match status" value="1"/>
</dbReference>
<dbReference type="InterPro" id="IPR002347">
    <property type="entry name" value="SDR_fam"/>
</dbReference>
<dbReference type="Gene3D" id="3.40.50.720">
    <property type="entry name" value="NAD(P)-binding Rossmann-like Domain"/>
    <property type="match status" value="1"/>
</dbReference>
<dbReference type="PANTHER" id="PTHR44375:SF2">
    <property type="entry name" value="BETA-KETOACYL-ACP REDUCTASE-LIKE PROTEIN-RELATED"/>
    <property type="match status" value="1"/>
</dbReference>
<comment type="caution">
    <text evidence="3">The sequence shown here is derived from an EMBL/GenBank/DDBJ whole genome shotgun (WGS) entry which is preliminary data.</text>
</comment>
<protein>
    <submittedName>
        <fullName evidence="3">Uncharacterized protein</fullName>
    </submittedName>
</protein>
<dbReference type="PRINTS" id="PR00080">
    <property type="entry name" value="SDRFAMILY"/>
</dbReference>
<dbReference type="FunFam" id="3.40.50.720:FF:000084">
    <property type="entry name" value="Short-chain dehydrogenase reductase"/>
    <property type="match status" value="1"/>
</dbReference>
<dbReference type="EMBL" id="CAMGYJ010000009">
    <property type="protein sequence ID" value="CAI0543065.1"/>
    <property type="molecule type" value="Genomic_DNA"/>
</dbReference>
<evidence type="ECO:0000313" key="4">
    <source>
        <dbReference type="Proteomes" id="UP001154282"/>
    </source>
</evidence>